<accession>A0ABQ9TZN0</accession>
<keyword evidence="9" id="KW-0966">Cell projection</keyword>
<dbReference type="CDD" id="cd00051">
    <property type="entry name" value="EFh"/>
    <property type="match status" value="1"/>
</dbReference>
<name>A0ABQ9TZN0_SAGOE</name>
<dbReference type="InterPro" id="IPR011992">
    <property type="entry name" value="EF-hand-dom_pair"/>
</dbReference>
<evidence type="ECO:0000256" key="9">
    <source>
        <dbReference type="ARBA" id="ARBA00023273"/>
    </source>
</evidence>
<dbReference type="PROSITE" id="PS00018">
    <property type="entry name" value="EF_HAND_1"/>
    <property type="match status" value="1"/>
</dbReference>
<evidence type="ECO:0000313" key="13">
    <source>
        <dbReference type="Proteomes" id="UP001266305"/>
    </source>
</evidence>
<evidence type="ECO:0000259" key="11">
    <source>
        <dbReference type="PROSITE" id="PS50222"/>
    </source>
</evidence>
<keyword evidence="6" id="KW-0282">Flagellum</keyword>
<protein>
    <recommendedName>
        <fullName evidence="11">EF-hand domain-containing protein</fullName>
    </recommendedName>
</protein>
<organism evidence="12 13">
    <name type="scientific">Saguinus oedipus</name>
    <name type="common">Cotton-top tamarin</name>
    <name type="synonym">Oedipomidas oedipus</name>
    <dbReference type="NCBI Taxonomy" id="9490"/>
    <lineage>
        <taxon>Eukaryota</taxon>
        <taxon>Metazoa</taxon>
        <taxon>Chordata</taxon>
        <taxon>Craniata</taxon>
        <taxon>Vertebrata</taxon>
        <taxon>Euteleostomi</taxon>
        <taxon>Mammalia</taxon>
        <taxon>Eutheria</taxon>
        <taxon>Euarchontoglires</taxon>
        <taxon>Primates</taxon>
        <taxon>Haplorrhini</taxon>
        <taxon>Platyrrhini</taxon>
        <taxon>Cebidae</taxon>
        <taxon>Callitrichinae</taxon>
        <taxon>Saguinus</taxon>
    </lineage>
</organism>
<dbReference type="InterPro" id="IPR057428">
    <property type="entry name" value="EFHB_EF-hand_C"/>
</dbReference>
<dbReference type="PANTHER" id="PTHR12086">
    <property type="entry name" value="EF-HAND DOMAIN C-TERMINAL CONTAINING PROTEIN"/>
    <property type="match status" value="1"/>
</dbReference>
<comment type="caution">
    <text evidence="12">The sequence shown here is derived from an EMBL/GenBank/DDBJ whole genome shotgun (WGS) entry which is preliminary data.</text>
</comment>
<dbReference type="PANTHER" id="PTHR12086:SF12">
    <property type="entry name" value="EF-HAND DOMAIN-CONTAINING FAMILY MEMBER B"/>
    <property type="match status" value="1"/>
</dbReference>
<evidence type="ECO:0000256" key="10">
    <source>
        <dbReference type="SAM" id="MobiDB-lite"/>
    </source>
</evidence>
<keyword evidence="2" id="KW-0963">Cytoplasm</keyword>
<keyword evidence="3" id="KW-0479">Metal-binding</keyword>
<gene>
    <name evidence="12" type="ORF">P7K49_031527</name>
</gene>
<keyword evidence="7" id="KW-0969">Cilium</keyword>
<dbReference type="Pfam" id="PF13499">
    <property type="entry name" value="EF-hand_7"/>
    <property type="match status" value="1"/>
</dbReference>
<evidence type="ECO:0000256" key="1">
    <source>
        <dbReference type="ARBA" id="ARBA00004611"/>
    </source>
</evidence>
<evidence type="ECO:0000256" key="6">
    <source>
        <dbReference type="ARBA" id="ARBA00022846"/>
    </source>
</evidence>
<evidence type="ECO:0000256" key="8">
    <source>
        <dbReference type="ARBA" id="ARBA00023212"/>
    </source>
</evidence>
<dbReference type="InterPro" id="IPR018247">
    <property type="entry name" value="EF_Hand_1_Ca_BS"/>
</dbReference>
<dbReference type="InterPro" id="IPR040193">
    <property type="entry name" value="EFHC1/EFHC2/EFHB"/>
</dbReference>
<keyword evidence="13" id="KW-1185">Reference proteome</keyword>
<proteinExistence type="predicted"/>
<feature type="region of interest" description="Disordered" evidence="10">
    <location>
        <begin position="35"/>
        <end position="68"/>
    </location>
</feature>
<reference evidence="12 13" key="1">
    <citation type="submission" date="2023-05" db="EMBL/GenBank/DDBJ databases">
        <title>B98-5 Cell Line De Novo Hybrid Assembly: An Optical Mapping Approach.</title>
        <authorList>
            <person name="Kananen K."/>
            <person name="Auerbach J.A."/>
            <person name="Kautto E."/>
            <person name="Blachly J.S."/>
        </authorList>
    </citation>
    <scope>NUCLEOTIDE SEQUENCE [LARGE SCALE GENOMIC DNA]</scope>
    <source>
        <strain evidence="12">B95-8</strain>
        <tissue evidence="12">Cell line</tissue>
    </source>
</reference>
<dbReference type="PROSITE" id="PS50222">
    <property type="entry name" value="EF_HAND_2"/>
    <property type="match status" value="1"/>
</dbReference>
<dbReference type="InterPro" id="IPR002048">
    <property type="entry name" value="EF_hand_dom"/>
</dbReference>
<keyword evidence="5" id="KW-0106">Calcium</keyword>
<evidence type="ECO:0000256" key="3">
    <source>
        <dbReference type="ARBA" id="ARBA00022723"/>
    </source>
</evidence>
<dbReference type="SUPFAM" id="SSF47473">
    <property type="entry name" value="EF-hand"/>
    <property type="match status" value="1"/>
</dbReference>
<evidence type="ECO:0000313" key="12">
    <source>
        <dbReference type="EMBL" id="KAK2090271.1"/>
    </source>
</evidence>
<comment type="subcellular location">
    <subcellularLocation>
        <location evidence="1">Cytoplasm</location>
        <location evidence="1">Cytoskeleton</location>
        <location evidence="1">Flagellum axoneme</location>
    </subcellularLocation>
</comment>
<dbReference type="Pfam" id="PF25325">
    <property type="entry name" value="EF-hand_EFHB_C"/>
    <property type="match status" value="1"/>
</dbReference>
<dbReference type="EMBL" id="JASSZA010000017">
    <property type="protein sequence ID" value="KAK2090271.1"/>
    <property type="molecule type" value="Genomic_DNA"/>
</dbReference>
<keyword evidence="8" id="KW-0206">Cytoskeleton</keyword>
<feature type="region of interest" description="Disordered" evidence="10">
    <location>
        <begin position="223"/>
        <end position="244"/>
    </location>
</feature>
<dbReference type="Gene3D" id="1.10.238.10">
    <property type="entry name" value="EF-hand"/>
    <property type="match status" value="1"/>
</dbReference>
<evidence type="ECO:0000256" key="7">
    <source>
        <dbReference type="ARBA" id="ARBA00023069"/>
    </source>
</evidence>
<keyword evidence="4" id="KW-0677">Repeat</keyword>
<evidence type="ECO:0000256" key="4">
    <source>
        <dbReference type="ARBA" id="ARBA00022737"/>
    </source>
</evidence>
<sequence length="903" mass="101797">MEIGHPHEGKDDLGGRRVIMGTKFPMELGIRVGLGKEDSQCGESPVVSNKYEGRMASPETKFPLSKGLEMGLERQNISRTPMQRGSLGVDSVSASQGTKFSLLPGRMGLENESLLAGCTHERRIQPPLGRVCGSPQTVGSRRAPLASGPEGVEELVGKPALGMEPRQEVEKESTCVVMKPSTEIKPPVEVDIGLPQAEESDETKNSEPQMGLVIEPPQRQFAQQPEERMEAGNTEPGVEPPDRIRPIYSGKFFDRTPCWPSDRVSAEAKSMAVFLVSIAKSLPKRFLVKLKQLKREGKAIPNVLTRGWDGKVFDAPESQKFTEDSLITPPEAKKYFNFRYPPAGVERVFYGRANDPQIAPYLTHGIRSKISIPANTLINPQPITTFQQKIKDKKESIYLSNRRAPLGKSHDQAPGLPKGMDTMNTTFGTAVIREYSAKDVVNPPKSYEEVFKEGNEGHDFNKEVSTGEAKSRKYNPSSFHRFNVYGVPTPHFNNGRAMAKSLYWLHELQMKRGTKFVSKRVDDFKEKFQHKLGRVLDPIAETMNVPSDYTFGACLRPEEYGVGDLIHNRLPSEYLRGKDRQRALIAAVRHHLKKVNYQKFDTLLAAFRHYDKAKGIKNFLRTKNYRELSKKYIPIGQMKRQAHIVKGDGVIDKAELQEACDQANLSLDEKLLDQLFDYCDVDNDGLINYLEFANFLNWKDKMLLKEYEERVIIKGRKPDCVKPTEAYVEESEPTLLIKPEDIVLKEPGSTEKTLRTLQRPSDKVSNDYKTTSSDINAVVGAIPSICYPISGVPTIRSDIPAPRIHRISDRTNYGEQGNAYSLLYPTIFAQKGVFERDFFKTRSKEEIAEILCNIGVKLSGEEFENVWNLASKKHHRGEVCVENIRNVLDELRHADRIKCKTPM</sequence>
<feature type="domain" description="EF-hand" evidence="11">
    <location>
        <begin position="667"/>
        <end position="702"/>
    </location>
</feature>
<dbReference type="Proteomes" id="UP001266305">
    <property type="component" value="Unassembled WGS sequence"/>
</dbReference>
<feature type="region of interest" description="Disordered" evidence="10">
    <location>
        <begin position="127"/>
        <end position="150"/>
    </location>
</feature>
<evidence type="ECO:0000256" key="5">
    <source>
        <dbReference type="ARBA" id="ARBA00022837"/>
    </source>
</evidence>
<evidence type="ECO:0000256" key="2">
    <source>
        <dbReference type="ARBA" id="ARBA00022490"/>
    </source>
</evidence>